<sequence length="74" mass="8337">MMLFGQLHEGQADRPRGMGPNMIYGMSLIAGMSWRHGPKCDLWHMPDCRHESGGMGLNYSFGHGPDLKFEEIKS</sequence>
<reference evidence="1 2" key="1">
    <citation type="submission" date="2024-01" db="EMBL/GenBank/DDBJ databases">
        <title>Genome assemblies of Stephania.</title>
        <authorList>
            <person name="Yang L."/>
        </authorList>
    </citation>
    <scope>NUCLEOTIDE SEQUENCE [LARGE SCALE GENOMIC DNA]</scope>
    <source>
        <strain evidence="1">JXDWG</strain>
        <tissue evidence="1">Leaf</tissue>
    </source>
</reference>
<keyword evidence="2" id="KW-1185">Reference proteome</keyword>
<dbReference type="Proteomes" id="UP001419268">
    <property type="component" value="Unassembled WGS sequence"/>
</dbReference>
<evidence type="ECO:0000313" key="1">
    <source>
        <dbReference type="EMBL" id="KAK9139632.1"/>
    </source>
</evidence>
<dbReference type="AlphaFoldDB" id="A0AAP0JT12"/>
<dbReference type="EMBL" id="JBBNAG010000004">
    <property type="protein sequence ID" value="KAK9139632.1"/>
    <property type="molecule type" value="Genomic_DNA"/>
</dbReference>
<evidence type="ECO:0000313" key="2">
    <source>
        <dbReference type="Proteomes" id="UP001419268"/>
    </source>
</evidence>
<accession>A0AAP0JT12</accession>
<organism evidence="1 2">
    <name type="scientific">Stephania cephalantha</name>
    <dbReference type="NCBI Taxonomy" id="152367"/>
    <lineage>
        <taxon>Eukaryota</taxon>
        <taxon>Viridiplantae</taxon>
        <taxon>Streptophyta</taxon>
        <taxon>Embryophyta</taxon>
        <taxon>Tracheophyta</taxon>
        <taxon>Spermatophyta</taxon>
        <taxon>Magnoliopsida</taxon>
        <taxon>Ranunculales</taxon>
        <taxon>Menispermaceae</taxon>
        <taxon>Menispermoideae</taxon>
        <taxon>Cissampelideae</taxon>
        <taxon>Stephania</taxon>
    </lineage>
</organism>
<protein>
    <submittedName>
        <fullName evidence="1">Uncharacterized protein</fullName>
    </submittedName>
</protein>
<gene>
    <name evidence="1" type="ORF">Scep_009313</name>
</gene>
<comment type="caution">
    <text evidence="1">The sequence shown here is derived from an EMBL/GenBank/DDBJ whole genome shotgun (WGS) entry which is preliminary data.</text>
</comment>
<proteinExistence type="predicted"/>
<name>A0AAP0JT12_9MAGN</name>